<comment type="caution">
    <text evidence="1">The sequence shown here is derived from an EMBL/GenBank/DDBJ whole genome shotgun (WGS) entry which is preliminary data.</text>
</comment>
<dbReference type="AlphaFoldDB" id="A0ABD3BLL4"/>
<reference evidence="2" key="1">
    <citation type="journal article" date="2024" name="IScience">
        <title>Strigolactones Initiate the Formation of Haustorium-like Structures in Castilleja.</title>
        <authorList>
            <person name="Buerger M."/>
            <person name="Peterson D."/>
            <person name="Chory J."/>
        </authorList>
    </citation>
    <scope>NUCLEOTIDE SEQUENCE [LARGE SCALE GENOMIC DNA]</scope>
</reference>
<accession>A0ABD3BLL4</accession>
<gene>
    <name evidence="1" type="ORF">CASFOL_038414</name>
</gene>
<name>A0ABD3BLL4_9LAMI</name>
<keyword evidence="2" id="KW-1185">Reference proteome</keyword>
<proteinExistence type="predicted"/>
<protein>
    <submittedName>
        <fullName evidence="1">Uncharacterized protein</fullName>
    </submittedName>
</protein>
<organism evidence="1 2">
    <name type="scientific">Castilleja foliolosa</name>
    <dbReference type="NCBI Taxonomy" id="1961234"/>
    <lineage>
        <taxon>Eukaryota</taxon>
        <taxon>Viridiplantae</taxon>
        <taxon>Streptophyta</taxon>
        <taxon>Embryophyta</taxon>
        <taxon>Tracheophyta</taxon>
        <taxon>Spermatophyta</taxon>
        <taxon>Magnoliopsida</taxon>
        <taxon>eudicotyledons</taxon>
        <taxon>Gunneridae</taxon>
        <taxon>Pentapetalae</taxon>
        <taxon>asterids</taxon>
        <taxon>lamiids</taxon>
        <taxon>Lamiales</taxon>
        <taxon>Orobanchaceae</taxon>
        <taxon>Pedicularideae</taxon>
        <taxon>Castillejinae</taxon>
        <taxon>Castilleja</taxon>
    </lineage>
</organism>
<sequence length="89" mass="9183">MADVRGNAVACDDRCGCPSPCPGDTTCARRAGMIRPAWSTSSARAGSTVGATHAPVPRLKSRGQARLTASAMLLLVPVQHALLKTTLPV</sequence>
<dbReference type="EMBL" id="JAVIJP010000081">
    <property type="protein sequence ID" value="KAL3618093.1"/>
    <property type="molecule type" value="Genomic_DNA"/>
</dbReference>
<evidence type="ECO:0000313" key="2">
    <source>
        <dbReference type="Proteomes" id="UP001632038"/>
    </source>
</evidence>
<evidence type="ECO:0000313" key="1">
    <source>
        <dbReference type="EMBL" id="KAL3618093.1"/>
    </source>
</evidence>
<dbReference type="Proteomes" id="UP001632038">
    <property type="component" value="Unassembled WGS sequence"/>
</dbReference>